<keyword evidence="5" id="KW-0443">Lipid metabolism</keyword>
<dbReference type="SUPFAM" id="SSF51735">
    <property type="entry name" value="NAD(P)-binding Rossmann-fold domains"/>
    <property type="match status" value="1"/>
</dbReference>
<evidence type="ECO:0000256" key="3">
    <source>
        <dbReference type="PIRSR" id="PIRSR611284-1"/>
    </source>
</evidence>
<dbReference type="Gene3D" id="3.40.50.720">
    <property type="entry name" value="NAD(P)-binding Rossmann-like Domain"/>
    <property type="match status" value="1"/>
</dbReference>
<proteinExistence type="inferred from homology"/>
<dbReference type="PROSITE" id="PS00061">
    <property type="entry name" value="ADH_SHORT"/>
    <property type="match status" value="1"/>
</dbReference>
<dbReference type="GO" id="GO:0006633">
    <property type="term" value="P:fatty acid biosynthetic process"/>
    <property type="evidence" value="ECO:0007669"/>
    <property type="project" value="UniProtKB-UniPathway"/>
</dbReference>
<comment type="subunit">
    <text evidence="5">Homotetramer.</text>
</comment>
<dbReference type="KEGG" id="fer:FNB15_19360"/>
<keyword evidence="8" id="KW-1185">Reference proteome</keyword>
<dbReference type="Pfam" id="PF13561">
    <property type="entry name" value="adh_short_C2"/>
    <property type="match status" value="1"/>
</dbReference>
<dbReference type="InterPro" id="IPR020904">
    <property type="entry name" value="Sc_DH/Rdtase_CS"/>
</dbReference>
<accession>A0A516H6H9</accession>
<dbReference type="InterPro" id="IPR057326">
    <property type="entry name" value="KR_dom"/>
</dbReference>
<dbReference type="UniPathway" id="UPA00094"/>
<dbReference type="NCBIfam" id="TIGR01830">
    <property type="entry name" value="3oxo_ACP_reduc"/>
    <property type="match status" value="1"/>
</dbReference>
<feature type="active site" description="Proton acceptor" evidence="3">
    <location>
        <position position="152"/>
    </location>
</feature>
<dbReference type="InterPro" id="IPR036291">
    <property type="entry name" value="NAD(P)-bd_dom_sf"/>
</dbReference>
<dbReference type="InterPro" id="IPR011284">
    <property type="entry name" value="3oxo_ACP_reduc"/>
</dbReference>
<keyword evidence="5" id="KW-0276">Fatty acid metabolism</keyword>
<dbReference type="SMART" id="SM00822">
    <property type="entry name" value="PKS_KR"/>
    <property type="match status" value="1"/>
</dbReference>
<reference evidence="7 8" key="1">
    <citation type="submission" date="2019-07" db="EMBL/GenBank/DDBJ databases">
        <title>Genome sequencing for Ferrovibrio sp. K5.</title>
        <authorList>
            <person name="Park S.-J."/>
        </authorList>
    </citation>
    <scope>NUCLEOTIDE SEQUENCE [LARGE SCALE GENOMIC DNA]</scope>
    <source>
        <strain evidence="7 8">K5</strain>
    </source>
</reference>
<dbReference type="RefSeq" id="WP_144258296.1">
    <property type="nucleotide sequence ID" value="NZ_CP041636.1"/>
</dbReference>
<dbReference type="InterPro" id="IPR050259">
    <property type="entry name" value="SDR"/>
</dbReference>
<evidence type="ECO:0000313" key="8">
    <source>
        <dbReference type="Proteomes" id="UP000317496"/>
    </source>
</evidence>
<dbReference type="OrthoDB" id="9804774at2"/>
<feature type="binding site" evidence="4">
    <location>
        <position position="87"/>
    </location>
    <ligand>
        <name>NADP(+)</name>
        <dbReference type="ChEBI" id="CHEBI:58349"/>
    </ligand>
</feature>
<dbReference type="PANTHER" id="PTHR42879:SF2">
    <property type="entry name" value="3-OXOACYL-[ACYL-CARRIER-PROTEIN] REDUCTASE FABG"/>
    <property type="match status" value="1"/>
</dbReference>
<dbReference type="GO" id="GO:0051287">
    <property type="term" value="F:NAD binding"/>
    <property type="evidence" value="ECO:0007669"/>
    <property type="project" value="UniProtKB-UniRule"/>
</dbReference>
<comment type="function">
    <text evidence="5">Catalyzes the NADPH-dependent reduction of beta-ketoacyl-ACP substrates to beta-hydroxyacyl-ACP products, the first reductive step in the elongation cycle of fatty acid biosynthesis.</text>
</comment>
<dbReference type="InterPro" id="IPR002347">
    <property type="entry name" value="SDR_fam"/>
</dbReference>
<dbReference type="Proteomes" id="UP000317496">
    <property type="component" value="Chromosome"/>
</dbReference>
<keyword evidence="4 5" id="KW-0521">NADP</keyword>
<dbReference type="GO" id="GO:0004316">
    <property type="term" value="F:3-oxoacyl-[acyl-carrier-protein] reductase (NADPH) activity"/>
    <property type="evidence" value="ECO:0007669"/>
    <property type="project" value="UniProtKB-UniRule"/>
</dbReference>
<feature type="binding site" evidence="4">
    <location>
        <begin position="152"/>
        <end position="156"/>
    </location>
    <ligand>
        <name>NADP(+)</name>
        <dbReference type="ChEBI" id="CHEBI:58349"/>
    </ligand>
</feature>
<dbReference type="NCBIfam" id="NF009466">
    <property type="entry name" value="PRK12826.1-2"/>
    <property type="match status" value="1"/>
</dbReference>
<dbReference type="CDD" id="cd05333">
    <property type="entry name" value="BKR_SDR_c"/>
    <property type="match status" value="1"/>
</dbReference>
<dbReference type="PRINTS" id="PR00081">
    <property type="entry name" value="GDHRDH"/>
</dbReference>
<evidence type="ECO:0000259" key="6">
    <source>
        <dbReference type="SMART" id="SM00822"/>
    </source>
</evidence>
<evidence type="ECO:0000256" key="2">
    <source>
        <dbReference type="ARBA" id="ARBA00023002"/>
    </source>
</evidence>
<evidence type="ECO:0000256" key="4">
    <source>
        <dbReference type="PIRSR" id="PIRSR611284-2"/>
    </source>
</evidence>
<keyword evidence="2 5" id="KW-0560">Oxidoreductase</keyword>
<dbReference type="NCBIfam" id="NF005559">
    <property type="entry name" value="PRK07231.1"/>
    <property type="match status" value="1"/>
</dbReference>
<gene>
    <name evidence="7" type="primary">fabG</name>
    <name evidence="7" type="ORF">FNB15_19360</name>
</gene>
<organism evidence="7 8">
    <name type="scientific">Ferrovibrio terrae</name>
    <dbReference type="NCBI Taxonomy" id="2594003"/>
    <lineage>
        <taxon>Bacteria</taxon>
        <taxon>Pseudomonadati</taxon>
        <taxon>Pseudomonadota</taxon>
        <taxon>Alphaproteobacteria</taxon>
        <taxon>Rhodospirillales</taxon>
        <taxon>Rhodospirillaceae</taxon>
        <taxon>Ferrovibrio</taxon>
    </lineage>
</organism>
<feature type="domain" description="Ketoreductase" evidence="6">
    <location>
        <begin position="7"/>
        <end position="171"/>
    </location>
</feature>
<name>A0A516H6H9_9PROT</name>
<dbReference type="AlphaFoldDB" id="A0A516H6H9"/>
<dbReference type="EC" id="1.1.1.100" evidence="5"/>
<dbReference type="EMBL" id="CP041636">
    <property type="protein sequence ID" value="QDO99300.1"/>
    <property type="molecule type" value="Genomic_DNA"/>
</dbReference>
<comment type="similarity">
    <text evidence="1 5">Belongs to the short-chain dehydrogenases/reductases (SDR) family.</text>
</comment>
<keyword evidence="5" id="KW-0275">Fatty acid biosynthesis</keyword>
<feature type="binding site" evidence="4">
    <location>
        <position position="38"/>
    </location>
    <ligand>
        <name>NADP(+)</name>
        <dbReference type="ChEBI" id="CHEBI:58349"/>
    </ligand>
</feature>
<comment type="catalytic activity">
    <reaction evidence="5">
        <text>a (3R)-hydroxyacyl-[ACP] + NADP(+) = a 3-oxoacyl-[ACP] + NADPH + H(+)</text>
        <dbReference type="Rhea" id="RHEA:17397"/>
        <dbReference type="Rhea" id="RHEA-COMP:9916"/>
        <dbReference type="Rhea" id="RHEA-COMP:9945"/>
        <dbReference type="ChEBI" id="CHEBI:15378"/>
        <dbReference type="ChEBI" id="CHEBI:57783"/>
        <dbReference type="ChEBI" id="CHEBI:58349"/>
        <dbReference type="ChEBI" id="CHEBI:78776"/>
        <dbReference type="ChEBI" id="CHEBI:78827"/>
        <dbReference type="EC" id="1.1.1.100"/>
    </reaction>
</comment>
<evidence type="ECO:0000256" key="1">
    <source>
        <dbReference type="ARBA" id="ARBA00006484"/>
    </source>
</evidence>
<dbReference type="FunFam" id="3.40.50.720:FF:000173">
    <property type="entry name" value="3-oxoacyl-[acyl-carrier protein] reductase"/>
    <property type="match status" value="1"/>
</dbReference>
<keyword evidence="5" id="KW-0444">Lipid biosynthesis</keyword>
<feature type="binding site" evidence="4">
    <location>
        <position position="185"/>
    </location>
    <ligand>
        <name>NADP(+)</name>
        <dbReference type="ChEBI" id="CHEBI:58349"/>
    </ligand>
</feature>
<comment type="pathway">
    <text evidence="5">Lipid metabolism; fatty acid biosynthesis.</text>
</comment>
<protein>
    <recommendedName>
        <fullName evidence="5">3-oxoacyl-[acyl-carrier-protein] reductase</fullName>
        <ecNumber evidence="5">1.1.1.100</ecNumber>
    </recommendedName>
</protein>
<dbReference type="PANTHER" id="PTHR42879">
    <property type="entry name" value="3-OXOACYL-(ACYL-CARRIER-PROTEIN) REDUCTASE"/>
    <property type="match status" value="1"/>
</dbReference>
<dbReference type="PRINTS" id="PR00080">
    <property type="entry name" value="SDRFAMILY"/>
</dbReference>
<evidence type="ECO:0000256" key="5">
    <source>
        <dbReference type="RuleBase" id="RU366074"/>
    </source>
</evidence>
<evidence type="ECO:0000313" key="7">
    <source>
        <dbReference type="EMBL" id="QDO99300.1"/>
    </source>
</evidence>
<sequence length="246" mass="25453">MFDLTGKFALVTGATGGIGGAIAEALHKQGATVALSGTREAVLQELAAKLGSRAHVVPCNLADAEAVNGLVAKAEAAMGQVDILVNNAGITRDGLAMRMKDDDWQTVLDVNLSAAFRLARASLKGMMKRRWGRIISITSVVGATGNPGQLNYAAAKAGLTGMTKSLAQEVASRNITANCVAPGFIQTAMTDVLTDQQKEMISQKIPAGRLGQSPEIAAAVLYLASEEAAYVTGQTLHVNGGMAMIS</sequence>